<evidence type="ECO:0000313" key="2">
    <source>
        <dbReference type="EMBL" id="OWK38869.1"/>
    </source>
</evidence>
<comment type="caution">
    <text evidence="2">The sequence shown here is derived from an EMBL/GenBank/DDBJ whole genome shotgun (WGS) entry which is preliminary data.</text>
</comment>
<protein>
    <submittedName>
        <fullName evidence="2">Uncharacterized protein</fullName>
    </submittedName>
</protein>
<feature type="compositionally biased region" description="Acidic residues" evidence="1">
    <location>
        <begin position="364"/>
        <end position="373"/>
    </location>
</feature>
<organism evidence="2 3">
    <name type="scientific">Fimbriiglobus ruber</name>
    <dbReference type="NCBI Taxonomy" id="1908690"/>
    <lineage>
        <taxon>Bacteria</taxon>
        <taxon>Pseudomonadati</taxon>
        <taxon>Planctomycetota</taxon>
        <taxon>Planctomycetia</taxon>
        <taxon>Gemmatales</taxon>
        <taxon>Gemmataceae</taxon>
        <taxon>Fimbriiglobus</taxon>
    </lineage>
</organism>
<feature type="region of interest" description="Disordered" evidence="1">
    <location>
        <begin position="94"/>
        <end position="113"/>
    </location>
</feature>
<name>A0A225DNU8_9BACT</name>
<dbReference type="RefSeq" id="WP_193619467.1">
    <property type="nucleotide sequence ID" value="NZ_NIDE01000013.1"/>
</dbReference>
<dbReference type="EMBL" id="NIDE01000013">
    <property type="protein sequence ID" value="OWK38869.1"/>
    <property type="molecule type" value="Genomic_DNA"/>
</dbReference>
<dbReference type="Proteomes" id="UP000214646">
    <property type="component" value="Unassembled WGS sequence"/>
</dbReference>
<keyword evidence="3" id="KW-1185">Reference proteome</keyword>
<reference evidence="3" key="1">
    <citation type="submission" date="2017-06" db="EMBL/GenBank/DDBJ databases">
        <title>Genome analysis of Fimbriiglobus ruber SP5, the first member of the order Planctomycetales with confirmed chitinolytic capability.</title>
        <authorList>
            <person name="Ravin N.V."/>
            <person name="Rakitin A.L."/>
            <person name="Ivanova A.A."/>
            <person name="Beletsky A.V."/>
            <person name="Kulichevskaya I.S."/>
            <person name="Mardanov A.V."/>
            <person name="Dedysh S.N."/>
        </authorList>
    </citation>
    <scope>NUCLEOTIDE SEQUENCE [LARGE SCALE GENOMIC DNA]</scope>
    <source>
        <strain evidence="3">SP5</strain>
    </source>
</reference>
<proteinExistence type="predicted"/>
<feature type="compositionally biased region" description="Basic and acidic residues" evidence="1">
    <location>
        <begin position="102"/>
        <end position="112"/>
    </location>
</feature>
<dbReference type="AlphaFoldDB" id="A0A225DNU8"/>
<sequence>MTEADWLKAKNPDAMLRLLDDRLSPRQWHLLACAVVRRAWDVLPGGPLRAAVEWAEQHPGDTGPDAAALIPGIEPAARVAAEEAQDTQRQIVAAADPDADPDSFRHTDERKTNPSAPLFQAACRAAGSSVEQAGEAVTHAAEAVAALLSPAAGAGQLTHIRECVVTATRVRAGASLYAASALKLKAQGDEAADQDTKKNVRLRSAIALETVGREEEQAAYKHGDLQEQKEKADKKAVGRFALDLFGNPFKPYRFEPAWRTSTVTELARTIYADRAWDRMPILADALLDADCDEEAILRHCRGTEAHTPDGPAHGRGCWVLDLILEHEPAFFAAPPIKVEEKPPLPRRPGPPTPGGGWARLLDALQDDPDDDDE</sequence>
<feature type="region of interest" description="Disordered" evidence="1">
    <location>
        <begin position="335"/>
        <end position="373"/>
    </location>
</feature>
<evidence type="ECO:0000313" key="3">
    <source>
        <dbReference type="Proteomes" id="UP000214646"/>
    </source>
</evidence>
<gene>
    <name evidence="2" type="ORF">FRUB_06374</name>
</gene>
<evidence type="ECO:0000256" key="1">
    <source>
        <dbReference type="SAM" id="MobiDB-lite"/>
    </source>
</evidence>
<accession>A0A225DNU8</accession>